<dbReference type="InterPro" id="IPR009721">
    <property type="entry name" value="O-acyltransferase_WSD1_C"/>
</dbReference>
<feature type="domain" description="O-acyltransferase WSD1 C-terminal" evidence="12">
    <location>
        <begin position="334"/>
        <end position="479"/>
    </location>
</feature>
<evidence type="ECO:0000256" key="2">
    <source>
        <dbReference type="ARBA" id="ARBA00004586"/>
    </source>
</evidence>
<keyword evidence="14" id="KW-1185">Reference proteome</keyword>
<comment type="subcellular location">
    <subcellularLocation>
        <location evidence="1">Cell membrane</location>
        <topology evidence="1">Single-pass membrane protein</topology>
    </subcellularLocation>
    <subcellularLocation>
        <location evidence="2">Endoplasmic reticulum membrane</location>
    </subcellularLocation>
</comment>
<dbReference type="GO" id="GO:0047196">
    <property type="term" value="F:long-chain-alcohol O-fatty-acyltransferase activity"/>
    <property type="evidence" value="ECO:0007669"/>
    <property type="project" value="UniProtKB-EC"/>
</dbReference>
<comment type="similarity">
    <text evidence="8">In the N-terminal section; belongs to the long-chain O-acyltransferase family.</text>
</comment>
<evidence type="ECO:0000256" key="9">
    <source>
        <dbReference type="ARBA" id="ARBA00047604"/>
    </source>
</evidence>
<dbReference type="EMBL" id="JAINDJ010000004">
    <property type="protein sequence ID" value="KAG9450975.1"/>
    <property type="molecule type" value="Genomic_DNA"/>
</dbReference>
<comment type="catalytic activity">
    <reaction evidence="9">
        <text>a long chain fatty alcohol + a fatty acyl-CoA = a long-chain alcohol wax ester + CoA</text>
        <dbReference type="Rhea" id="RHEA:38443"/>
        <dbReference type="ChEBI" id="CHEBI:17135"/>
        <dbReference type="ChEBI" id="CHEBI:57287"/>
        <dbReference type="ChEBI" id="CHEBI:77636"/>
        <dbReference type="ChEBI" id="CHEBI:235323"/>
        <dbReference type="EC" id="2.3.1.75"/>
    </reaction>
</comment>
<feature type="domain" description="O-acyltransferase WSD1-like N-terminal" evidence="11">
    <location>
        <begin position="93"/>
        <end position="286"/>
    </location>
</feature>
<gene>
    <name evidence="13" type="ORF">H6P81_010940</name>
</gene>
<evidence type="ECO:0000256" key="1">
    <source>
        <dbReference type="ARBA" id="ARBA00004162"/>
    </source>
</evidence>
<keyword evidence="6" id="KW-0256">Endoplasmic reticulum</keyword>
<proteinExistence type="inferred from homology"/>
<evidence type="ECO:0000259" key="11">
    <source>
        <dbReference type="Pfam" id="PF03007"/>
    </source>
</evidence>
<reference evidence="13 14" key="1">
    <citation type="submission" date="2021-07" db="EMBL/GenBank/DDBJ databases">
        <title>The Aristolochia fimbriata genome: insights into angiosperm evolution, floral development and chemical biosynthesis.</title>
        <authorList>
            <person name="Jiao Y."/>
        </authorList>
    </citation>
    <scope>NUCLEOTIDE SEQUENCE [LARGE SCALE GENOMIC DNA]</scope>
    <source>
        <strain evidence="13">IBCAS-2021</strain>
        <tissue evidence="13">Leaf</tissue>
    </source>
</reference>
<evidence type="ECO:0000256" key="5">
    <source>
        <dbReference type="ARBA" id="ARBA00022679"/>
    </source>
</evidence>
<dbReference type="InterPro" id="IPR004255">
    <property type="entry name" value="O-acyltransferase_WSD1_N"/>
</dbReference>
<sequence>MAASCKKRTSLTSLICRSSSGGFEEDHDDDQRKPLVPLSPSSQYIHTKELSLAVIVVFELETLLNEAEAFQGVRDELLPMNSRFSSILVADEKGARYWKKVELINLEDHVKNPRFPEGLSAETYEAHLHKYLGKIAMVPFVESKPLWELHIFNYPTSAAAATVLFKLHHALGDGFSLMGALFSCIKRAEDPSLPLTFPSAAKVKYCRGERKVLKMAASAVAGVWYTACDVARSVLKSSVVEDGRSAIRSGRPHVETRPVAFSTVVLSLERIRQVKSRVGGTVNDVVVGVMFYGFHIYNKKMGQTSQNMTSLVLLNTKMVNGYQSIQEMLETSAWGNNFTFIQVPIPSCENVDEVNPLIFMTKAGDIIKRKRNSLEIFIIGFLLKMLWKICGSEAVSRYIYRTLYNTTSTISNLIGPAEKIQIANCPVKNFYFFVTGAPQSIGTMVVSYMEKLTIALILEEGFVAPPLLVSCIYDAFERIYRAALGSADML</sequence>
<dbReference type="GO" id="GO:0019432">
    <property type="term" value="P:triglyceride biosynthetic process"/>
    <property type="evidence" value="ECO:0007669"/>
    <property type="project" value="TreeGrafter"/>
</dbReference>
<dbReference type="Pfam" id="PF06974">
    <property type="entry name" value="WS_DGAT_C"/>
    <property type="match status" value="1"/>
</dbReference>
<evidence type="ECO:0000256" key="7">
    <source>
        <dbReference type="ARBA" id="ARBA00023315"/>
    </source>
</evidence>
<keyword evidence="7" id="KW-0012">Acyltransferase</keyword>
<dbReference type="GO" id="GO:0005886">
    <property type="term" value="C:plasma membrane"/>
    <property type="evidence" value="ECO:0007669"/>
    <property type="project" value="UniProtKB-SubCell"/>
</dbReference>
<evidence type="ECO:0000259" key="12">
    <source>
        <dbReference type="Pfam" id="PF06974"/>
    </source>
</evidence>
<organism evidence="13 14">
    <name type="scientific">Aristolochia fimbriata</name>
    <name type="common">White veined hardy Dutchman's pipe vine</name>
    <dbReference type="NCBI Taxonomy" id="158543"/>
    <lineage>
        <taxon>Eukaryota</taxon>
        <taxon>Viridiplantae</taxon>
        <taxon>Streptophyta</taxon>
        <taxon>Embryophyta</taxon>
        <taxon>Tracheophyta</taxon>
        <taxon>Spermatophyta</taxon>
        <taxon>Magnoliopsida</taxon>
        <taxon>Magnoliidae</taxon>
        <taxon>Piperales</taxon>
        <taxon>Aristolochiaceae</taxon>
        <taxon>Aristolochia</taxon>
    </lineage>
</organism>
<comment type="caution">
    <text evidence="13">The sequence shown here is derived from an EMBL/GenBank/DDBJ whole genome shotgun (WGS) entry which is preliminary data.</text>
</comment>
<evidence type="ECO:0000256" key="10">
    <source>
        <dbReference type="ARBA" id="ARBA00048109"/>
    </source>
</evidence>
<dbReference type="GO" id="GO:0005789">
    <property type="term" value="C:endoplasmic reticulum membrane"/>
    <property type="evidence" value="ECO:0007669"/>
    <property type="project" value="UniProtKB-SubCell"/>
</dbReference>
<evidence type="ECO:0000313" key="14">
    <source>
        <dbReference type="Proteomes" id="UP000825729"/>
    </source>
</evidence>
<evidence type="ECO:0000313" key="13">
    <source>
        <dbReference type="EMBL" id="KAG9450975.1"/>
    </source>
</evidence>
<keyword evidence="5" id="KW-0808">Transferase</keyword>
<evidence type="ECO:0000256" key="8">
    <source>
        <dbReference type="ARBA" id="ARBA00024360"/>
    </source>
</evidence>
<dbReference type="AlphaFoldDB" id="A0AAV7EQ67"/>
<name>A0AAV7EQ67_ARIFI</name>
<evidence type="ECO:0000256" key="4">
    <source>
        <dbReference type="ARBA" id="ARBA00005189"/>
    </source>
</evidence>
<comment type="catalytic activity">
    <reaction evidence="10">
        <text>an acyl-CoA + a 1,2-diacyl-sn-glycerol = a triacyl-sn-glycerol + CoA</text>
        <dbReference type="Rhea" id="RHEA:10868"/>
        <dbReference type="ChEBI" id="CHEBI:17815"/>
        <dbReference type="ChEBI" id="CHEBI:57287"/>
        <dbReference type="ChEBI" id="CHEBI:58342"/>
        <dbReference type="ChEBI" id="CHEBI:64615"/>
        <dbReference type="EC" id="2.3.1.20"/>
    </reaction>
</comment>
<dbReference type="InterPro" id="IPR045034">
    <property type="entry name" value="O-acyltransferase_WSD1-like"/>
</dbReference>
<comment type="pathway">
    <text evidence="3">Glycerolipid metabolism; triacylglycerol biosynthesis.</text>
</comment>
<protein>
    <recommendedName>
        <fullName evidence="15">Diacylglycerol O-acyltransferase</fullName>
    </recommendedName>
</protein>
<dbReference type="GO" id="GO:0004144">
    <property type="term" value="F:diacylglycerol O-acyltransferase activity"/>
    <property type="evidence" value="ECO:0007669"/>
    <property type="project" value="UniProtKB-EC"/>
</dbReference>
<accession>A0AAV7EQ67</accession>
<evidence type="ECO:0000256" key="3">
    <source>
        <dbReference type="ARBA" id="ARBA00004771"/>
    </source>
</evidence>
<dbReference type="PANTHER" id="PTHR31650">
    <property type="entry name" value="O-ACYLTRANSFERASE (WSD1-LIKE) FAMILY PROTEIN"/>
    <property type="match status" value="1"/>
</dbReference>
<comment type="pathway">
    <text evidence="4">Lipid metabolism.</text>
</comment>
<evidence type="ECO:0008006" key="15">
    <source>
        <dbReference type="Google" id="ProtNLM"/>
    </source>
</evidence>
<dbReference type="Proteomes" id="UP000825729">
    <property type="component" value="Unassembled WGS sequence"/>
</dbReference>
<evidence type="ECO:0000256" key="6">
    <source>
        <dbReference type="ARBA" id="ARBA00022824"/>
    </source>
</evidence>
<dbReference type="Pfam" id="PF03007">
    <property type="entry name" value="WS_DGAT_cat"/>
    <property type="match status" value="1"/>
</dbReference>
<dbReference type="PANTHER" id="PTHR31650:SF34">
    <property type="entry name" value="O-ACYLTRANSFERASE WSD1-LIKE ISOFORM X1"/>
    <property type="match status" value="1"/>
</dbReference>